<name>A0A9W4XKF0_9PLEO</name>
<evidence type="ECO:0000256" key="2">
    <source>
        <dbReference type="ARBA" id="ARBA00022559"/>
    </source>
</evidence>
<protein>
    <recommendedName>
        <fullName evidence="9">Thioredoxin domain-containing protein</fullName>
    </recommendedName>
</protein>
<dbReference type="Gene3D" id="3.40.30.10">
    <property type="entry name" value="Glutaredoxin"/>
    <property type="match status" value="1"/>
</dbReference>
<dbReference type="PANTHER" id="PTHR10430">
    <property type="entry name" value="PEROXIREDOXIN"/>
    <property type="match status" value="1"/>
</dbReference>
<dbReference type="InterPro" id="IPR037944">
    <property type="entry name" value="PRX5-like"/>
</dbReference>
<dbReference type="GO" id="GO:0005739">
    <property type="term" value="C:mitochondrion"/>
    <property type="evidence" value="ECO:0007669"/>
    <property type="project" value="TreeGrafter"/>
</dbReference>
<sequence>MSWPPRVARRSYPHSNPVSRGQASNHLLPSSSPLLATSSLPSRYCTLLHCHPSHHLHLLPVPFPFFRSAHFSAIMFALRRLSMAPSLGARRMFHQSSPALVSVGDRIPNVELMEGSPGNKVNIADELKSGKGLIVGVPAAFSPSCSESHIPGYVNSKQLKSAGRVYVVSVNDAFVMKAWGKTLDPSGSSGIRFLADPDLRFTKALDLSFDGAAIFGGDRSKRYALVVEDGVVKDAHVESDNTGLNVSAADKVLGQ</sequence>
<evidence type="ECO:0000313" key="11">
    <source>
        <dbReference type="Proteomes" id="UP001152607"/>
    </source>
</evidence>
<dbReference type="GO" id="GO:0008379">
    <property type="term" value="F:thioredoxin peroxidase activity"/>
    <property type="evidence" value="ECO:0007669"/>
    <property type="project" value="InterPro"/>
</dbReference>
<dbReference type="GO" id="GO:0005829">
    <property type="term" value="C:cytosol"/>
    <property type="evidence" value="ECO:0007669"/>
    <property type="project" value="TreeGrafter"/>
</dbReference>
<comment type="caution">
    <text evidence="10">The sequence shown here is derived from an EMBL/GenBank/DDBJ whole genome shotgun (WGS) entry which is preliminary data.</text>
</comment>
<proteinExistence type="inferred from homology"/>
<evidence type="ECO:0000256" key="7">
    <source>
        <dbReference type="RuleBase" id="RU366011"/>
    </source>
</evidence>
<dbReference type="Proteomes" id="UP001152607">
    <property type="component" value="Unassembled WGS sequence"/>
</dbReference>
<keyword evidence="4 7" id="KW-0560">Oxidoreductase</keyword>
<dbReference type="EMBL" id="CAOQHR010000005">
    <property type="protein sequence ID" value="CAI6335209.1"/>
    <property type="molecule type" value="Genomic_DNA"/>
</dbReference>
<keyword evidence="3 7" id="KW-0049">Antioxidant</keyword>
<dbReference type="GO" id="GO:0045454">
    <property type="term" value="P:cell redox homeostasis"/>
    <property type="evidence" value="ECO:0007669"/>
    <property type="project" value="TreeGrafter"/>
</dbReference>
<dbReference type="AlphaFoldDB" id="A0A9W4XKF0"/>
<dbReference type="GO" id="GO:0034599">
    <property type="term" value="P:cellular response to oxidative stress"/>
    <property type="evidence" value="ECO:0007669"/>
    <property type="project" value="InterPro"/>
</dbReference>
<dbReference type="PROSITE" id="PS51352">
    <property type="entry name" value="THIOREDOXIN_2"/>
    <property type="match status" value="1"/>
</dbReference>
<feature type="compositionally biased region" description="Polar residues" evidence="8">
    <location>
        <begin position="13"/>
        <end position="25"/>
    </location>
</feature>
<dbReference type="Pfam" id="PF08534">
    <property type="entry name" value="Redoxin"/>
    <property type="match status" value="1"/>
</dbReference>
<dbReference type="CDD" id="cd03013">
    <property type="entry name" value="PRX5_like"/>
    <property type="match status" value="1"/>
</dbReference>
<evidence type="ECO:0000256" key="8">
    <source>
        <dbReference type="SAM" id="MobiDB-lite"/>
    </source>
</evidence>
<dbReference type="InterPro" id="IPR013740">
    <property type="entry name" value="Redoxin"/>
</dbReference>
<dbReference type="SUPFAM" id="SSF52833">
    <property type="entry name" value="Thioredoxin-like"/>
    <property type="match status" value="1"/>
</dbReference>
<reference evidence="10" key="1">
    <citation type="submission" date="2023-01" db="EMBL/GenBank/DDBJ databases">
        <authorList>
            <person name="Van Ghelder C."/>
            <person name="Rancurel C."/>
        </authorList>
    </citation>
    <scope>NUCLEOTIDE SEQUENCE</scope>
    <source>
        <strain evidence="10">CNCM I-4278</strain>
    </source>
</reference>
<keyword evidence="5 7" id="KW-0676">Redox-active center</keyword>
<dbReference type="InterPro" id="IPR013766">
    <property type="entry name" value="Thioredoxin_domain"/>
</dbReference>
<comment type="function">
    <text evidence="7">Thiol-specific peroxidase that catalyzes the reduction of hydrogen peroxide and organic hydroperoxides to water and alcohols, respectively. Plays a role in cell protection against oxidative stress by detoxifying peroxides.</text>
</comment>
<evidence type="ECO:0000256" key="5">
    <source>
        <dbReference type="ARBA" id="ARBA00023284"/>
    </source>
</evidence>
<feature type="region of interest" description="Disordered" evidence="8">
    <location>
        <begin position="1"/>
        <end position="30"/>
    </location>
</feature>
<accession>A0A9W4XKF0</accession>
<dbReference type="OrthoDB" id="1882547at2759"/>
<keyword evidence="11" id="KW-1185">Reference proteome</keyword>
<organism evidence="10 11">
    <name type="scientific">Periconia digitata</name>
    <dbReference type="NCBI Taxonomy" id="1303443"/>
    <lineage>
        <taxon>Eukaryota</taxon>
        <taxon>Fungi</taxon>
        <taxon>Dikarya</taxon>
        <taxon>Ascomycota</taxon>
        <taxon>Pezizomycotina</taxon>
        <taxon>Dothideomycetes</taxon>
        <taxon>Pleosporomycetidae</taxon>
        <taxon>Pleosporales</taxon>
        <taxon>Massarineae</taxon>
        <taxon>Periconiaceae</taxon>
        <taxon>Periconia</taxon>
    </lineage>
</organism>
<dbReference type="GO" id="GO:0042744">
    <property type="term" value="P:hydrogen peroxide catabolic process"/>
    <property type="evidence" value="ECO:0007669"/>
    <property type="project" value="TreeGrafter"/>
</dbReference>
<evidence type="ECO:0000256" key="6">
    <source>
        <dbReference type="PIRSR" id="PIRSR637944-1"/>
    </source>
</evidence>
<evidence type="ECO:0000256" key="4">
    <source>
        <dbReference type="ARBA" id="ARBA00023002"/>
    </source>
</evidence>
<evidence type="ECO:0000256" key="1">
    <source>
        <dbReference type="ARBA" id="ARBA00010505"/>
    </source>
</evidence>
<evidence type="ECO:0000313" key="10">
    <source>
        <dbReference type="EMBL" id="CAI6335209.1"/>
    </source>
</evidence>
<evidence type="ECO:0000256" key="3">
    <source>
        <dbReference type="ARBA" id="ARBA00022862"/>
    </source>
</evidence>
<keyword evidence="2 7" id="KW-0575">Peroxidase</keyword>
<dbReference type="PANTHER" id="PTHR10430:SF39">
    <property type="entry name" value="PEROXISOMAL MEMBRANE ASSOCIATED PROTEIN 20"/>
    <property type="match status" value="1"/>
</dbReference>
<gene>
    <name evidence="10" type="ORF">PDIGIT_LOCUS8288</name>
</gene>
<feature type="domain" description="Thioredoxin" evidence="9">
    <location>
        <begin position="101"/>
        <end position="255"/>
    </location>
</feature>
<comment type="similarity">
    <text evidence="1 7">Belongs to the peroxiredoxin family. Prx5 subfamily.</text>
</comment>
<dbReference type="FunFam" id="3.40.30.10:FF:000159">
    <property type="entry name" value="Peroxiredoxin"/>
    <property type="match status" value="1"/>
</dbReference>
<feature type="active site" description="Cysteine sulfenic acid (-SOH) intermediate" evidence="6">
    <location>
        <position position="145"/>
    </location>
</feature>
<dbReference type="InterPro" id="IPR036249">
    <property type="entry name" value="Thioredoxin-like_sf"/>
</dbReference>
<evidence type="ECO:0000259" key="9">
    <source>
        <dbReference type="PROSITE" id="PS51352"/>
    </source>
</evidence>
<dbReference type="GO" id="GO:0005777">
    <property type="term" value="C:peroxisome"/>
    <property type="evidence" value="ECO:0007669"/>
    <property type="project" value="TreeGrafter"/>
</dbReference>